<dbReference type="AlphaFoldDB" id="A0A2M9HEU2"/>
<name>A0A2M9HEU2_9BIFI</name>
<feature type="transmembrane region" description="Helical" evidence="5">
    <location>
        <begin position="646"/>
        <end position="666"/>
    </location>
</feature>
<evidence type="ECO:0000313" key="7">
    <source>
        <dbReference type="EMBL" id="PJM75338.1"/>
    </source>
</evidence>
<dbReference type="GO" id="GO:0016020">
    <property type="term" value="C:membrane"/>
    <property type="evidence" value="ECO:0007669"/>
    <property type="project" value="UniProtKB-SubCell"/>
</dbReference>
<evidence type="ECO:0000256" key="4">
    <source>
        <dbReference type="ARBA" id="ARBA00023136"/>
    </source>
</evidence>
<comment type="subcellular location">
    <subcellularLocation>
        <location evidence="1">Membrane</location>
        <topology evidence="1">Multi-pass membrane protein</topology>
    </subcellularLocation>
</comment>
<feature type="transmembrane region" description="Helical" evidence="5">
    <location>
        <begin position="618"/>
        <end position="640"/>
    </location>
</feature>
<dbReference type="GO" id="GO:0140359">
    <property type="term" value="F:ABC-type transporter activity"/>
    <property type="evidence" value="ECO:0007669"/>
    <property type="project" value="InterPro"/>
</dbReference>
<dbReference type="InterPro" id="IPR013525">
    <property type="entry name" value="ABC2_TM"/>
</dbReference>
<gene>
    <name evidence="7" type="ORF">CSQ87_04805</name>
</gene>
<dbReference type="RefSeq" id="WP_100512756.1">
    <property type="nucleotide sequence ID" value="NZ_PEBK01000004.1"/>
</dbReference>
<dbReference type="PANTHER" id="PTHR43077:SF10">
    <property type="entry name" value="TRANSPORT PERMEASE PROTEIN"/>
    <property type="match status" value="1"/>
</dbReference>
<comment type="caution">
    <text evidence="7">The sequence shown here is derived from an EMBL/GenBank/DDBJ whole genome shotgun (WGS) entry which is preliminary data.</text>
</comment>
<evidence type="ECO:0000313" key="8">
    <source>
        <dbReference type="Proteomes" id="UP000231451"/>
    </source>
</evidence>
<dbReference type="NCBIfam" id="TIGR03061">
    <property type="entry name" value="pip_yhgE_Nterm"/>
    <property type="match status" value="1"/>
</dbReference>
<organism evidence="7 8">
    <name type="scientific">Bifidobacterium simiarum</name>
    <dbReference type="NCBI Taxonomy" id="2045441"/>
    <lineage>
        <taxon>Bacteria</taxon>
        <taxon>Bacillati</taxon>
        <taxon>Actinomycetota</taxon>
        <taxon>Actinomycetes</taxon>
        <taxon>Bifidobacteriales</taxon>
        <taxon>Bifidobacteriaceae</taxon>
        <taxon>Bifidobacterium</taxon>
    </lineage>
</organism>
<sequence>MRNIWHIFARDVRHAAGNVIGVIVVIGLVIVPALYAWFNIAASWDPYSNTSELKVAVASEDEGYKSDLIPVRINVGETVTNTLRANDQLDWQFVNADEAVDGVKSGDYYAAIVIPKRFSADMMTLFSPEVKHAKLLYYTNEKINAIAPHVTGTGATTITTQIDSTFAKTVGQVELDLMGNLFTYMQGDEMKTYVANATKHIGSMADQLNVAANQTKAYSALLGSTSDLIASTDGLLANSGKSVDGAKRSLDQAKQGIDSLDGALSGTADTLNEALARSERSYDEVSRQVDSSFDAIGRQSDTAGGQLTSLAGKVKDSAVAYESLSASLAQVQRQTTDQSVKDMLGRGIDLINRAGRSQRTLADDLSRASKSLNGTTATVNAKRADLKRQIADAKATVTKARNTYESGLKPKLTALADSIADVGSQSRTVVDSLSDTMDSLDGVSGGAVDSIGRIRSILDDSTGRMTTAANRLHDLGNGITAAYNNGSPKELAQLQRFSNADADTLATLLSSPVELNRMPVYHIENYGSAMAPFYTILSIWVGAIVLVAMMKVQLSDKAKAELGAMPTNRLGIGRGHGGLRLHEEYFGRYLFFLMLALCQGLLVGLGDLYYLRIQVQSAWRFVLVCLVAAVVFSNITYTLTLSFGDIGKAVAVVLLVMQVAGSGGTFPMEVLPAPFKALYPFLLFPHGIAAMHAAIAGSYGNEYWVELFLLAVFLVPSLLLGLVLRKPVIRLNNWIIRNLESTKLM</sequence>
<dbReference type="PANTHER" id="PTHR43077">
    <property type="entry name" value="TRANSPORT PERMEASE YVFS-RELATED"/>
    <property type="match status" value="1"/>
</dbReference>
<feature type="transmembrane region" description="Helical" evidence="5">
    <location>
        <begin position="703"/>
        <end position="724"/>
    </location>
</feature>
<feature type="transmembrane region" description="Helical" evidence="5">
    <location>
        <begin position="589"/>
        <end position="611"/>
    </location>
</feature>
<dbReference type="InterPro" id="IPR017500">
    <property type="entry name" value="Phage_infect_YhgE_N"/>
</dbReference>
<keyword evidence="4 5" id="KW-0472">Membrane</keyword>
<dbReference type="Pfam" id="PF12698">
    <property type="entry name" value="ABC2_membrane_3"/>
    <property type="match status" value="1"/>
</dbReference>
<dbReference type="EMBL" id="PEBK01000004">
    <property type="protein sequence ID" value="PJM75338.1"/>
    <property type="molecule type" value="Genomic_DNA"/>
</dbReference>
<feature type="transmembrane region" description="Helical" evidence="5">
    <location>
        <begin position="531"/>
        <end position="550"/>
    </location>
</feature>
<dbReference type="InterPro" id="IPR051328">
    <property type="entry name" value="T7SS_ABC-Transporter"/>
</dbReference>
<evidence type="ECO:0000259" key="6">
    <source>
        <dbReference type="Pfam" id="PF12698"/>
    </source>
</evidence>
<dbReference type="InterPro" id="IPR017501">
    <property type="entry name" value="Phage_infect_YhgE_C"/>
</dbReference>
<reference evidence="7 8" key="1">
    <citation type="submission" date="2017-10" db="EMBL/GenBank/DDBJ databases">
        <title>Draft genome sequences of strains TRE 1, TRE 9, TRE H and TRI 7, isolated from tamarins, belonging to four potential novel Bifidobacterium species.</title>
        <authorList>
            <person name="Mattarelli P."/>
            <person name="Modesto M."/>
            <person name="Puglisi E."/>
            <person name="Morelli L."/>
            <person name="Spezio C."/>
            <person name="Bonetti A."/>
            <person name="Sandri C."/>
        </authorList>
    </citation>
    <scope>NUCLEOTIDE SEQUENCE [LARGE SCALE GENOMIC DNA]</scope>
    <source>
        <strain evidence="8">TRI7</strain>
    </source>
</reference>
<keyword evidence="2 5" id="KW-0812">Transmembrane</keyword>
<protein>
    <recommendedName>
        <fullName evidence="6">ABC-2 type transporter transmembrane domain-containing protein</fullName>
    </recommendedName>
</protein>
<evidence type="ECO:0000256" key="5">
    <source>
        <dbReference type="SAM" id="Phobius"/>
    </source>
</evidence>
<feature type="transmembrane region" description="Helical" evidence="5">
    <location>
        <begin position="15"/>
        <end position="38"/>
    </location>
</feature>
<accession>A0A2M9HEU2</accession>
<feature type="domain" description="ABC-2 type transporter transmembrane" evidence="6">
    <location>
        <begin position="26"/>
        <end position="189"/>
    </location>
</feature>
<keyword evidence="3 5" id="KW-1133">Transmembrane helix</keyword>
<proteinExistence type="predicted"/>
<evidence type="ECO:0000256" key="3">
    <source>
        <dbReference type="ARBA" id="ARBA00022989"/>
    </source>
</evidence>
<dbReference type="Gene3D" id="3.40.1710.10">
    <property type="entry name" value="abc type-2 transporter like domain"/>
    <property type="match status" value="1"/>
</dbReference>
<dbReference type="NCBIfam" id="TIGR03062">
    <property type="entry name" value="pip_yhgE_Cterm"/>
    <property type="match status" value="1"/>
</dbReference>
<evidence type="ECO:0000256" key="1">
    <source>
        <dbReference type="ARBA" id="ARBA00004141"/>
    </source>
</evidence>
<dbReference type="OrthoDB" id="9811483at2"/>
<keyword evidence="8" id="KW-1185">Reference proteome</keyword>
<evidence type="ECO:0000256" key="2">
    <source>
        <dbReference type="ARBA" id="ARBA00022692"/>
    </source>
</evidence>
<dbReference type="Proteomes" id="UP000231451">
    <property type="component" value="Unassembled WGS sequence"/>
</dbReference>